<comment type="similarity">
    <text evidence="1 2">Belongs to the nucleosome assembly protein (NAP) family.</text>
</comment>
<protein>
    <recommendedName>
        <fullName evidence="5">Nucleosome assembly protein 1-like 1</fullName>
    </recommendedName>
</protein>
<feature type="region of interest" description="Disordered" evidence="3">
    <location>
        <begin position="414"/>
        <end position="463"/>
    </location>
</feature>
<dbReference type="FunFam" id="1.20.5.1500:FF:000001">
    <property type="entry name" value="Nucleosome assembly protein 1-like 1"/>
    <property type="match status" value="1"/>
</dbReference>
<name>A0A7R9G4U6_TIMSH</name>
<dbReference type="Gene3D" id="1.20.5.1500">
    <property type="match status" value="1"/>
</dbReference>
<feature type="region of interest" description="Disordered" evidence="3">
    <location>
        <begin position="1"/>
        <end position="24"/>
    </location>
</feature>
<evidence type="ECO:0000256" key="1">
    <source>
        <dbReference type="ARBA" id="ARBA00009947"/>
    </source>
</evidence>
<dbReference type="PANTHER" id="PTHR11875">
    <property type="entry name" value="TESTIS-SPECIFIC Y-ENCODED PROTEIN"/>
    <property type="match status" value="1"/>
</dbReference>
<evidence type="ECO:0000313" key="4">
    <source>
        <dbReference type="EMBL" id="CAD7265748.1"/>
    </source>
</evidence>
<dbReference type="SUPFAM" id="SSF143113">
    <property type="entry name" value="NAP-like"/>
    <property type="match status" value="1"/>
</dbReference>
<feature type="compositionally biased region" description="Acidic residues" evidence="3">
    <location>
        <begin position="415"/>
        <end position="441"/>
    </location>
</feature>
<accession>A0A7R9G4U6</accession>
<organism evidence="4">
    <name type="scientific">Timema shepardi</name>
    <name type="common">Walking stick</name>
    <dbReference type="NCBI Taxonomy" id="629360"/>
    <lineage>
        <taxon>Eukaryota</taxon>
        <taxon>Metazoa</taxon>
        <taxon>Ecdysozoa</taxon>
        <taxon>Arthropoda</taxon>
        <taxon>Hexapoda</taxon>
        <taxon>Insecta</taxon>
        <taxon>Pterygota</taxon>
        <taxon>Neoptera</taxon>
        <taxon>Polyneoptera</taxon>
        <taxon>Phasmatodea</taxon>
        <taxon>Timematodea</taxon>
        <taxon>Timematoidea</taxon>
        <taxon>Timematidae</taxon>
        <taxon>Timema</taxon>
    </lineage>
</organism>
<dbReference type="EMBL" id="OC005913">
    <property type="protein sequence ID" value="CAD7265748.1"/>
    <property type="molecule type" value="Genomic_DNA"/>
</dbReference>
<evidence type="ECO:0000256" key="2">
    <source>
        <dbReference type="RuleBase" id="RU003876"/>
    </source>
</evidence>
<dbReference type="AlphaFoldDB" id="A0A7R9G4U6"/>
<evidence type="ECO:0008006" key="5">
    <source>
        <dbReference type="Google" id="ProtNLM"/>
    </source>
</evidence>
<dbReference type="InterPro" id="IPR002164">
    <property type="entry name" value="NAP_family"/>
</dbReference>
<dbReference type="GO" id="GO:0006334">
    <property type="term" value="P:nucleosome assembly"/>
    <property type="evidence" value="ECO:0007669"/>
    <property type="project" value="InterPro"/>
</dbReference>
<evidence type="ECO:0000256" key="3">
    <source>
        <dbReference type="SAM" id="MobiDB-lite"/>
    </source>
</evidence>
<gene>
    <name evidence="4" type="ORF">TSIB3V08_LOCUS9778</name>
</gene>
<feature type="compositionally biased region" description="Acidic residues" evidence="3">
    <location>
        <begin position="10"/>
        <end position="24"/>
    </location>
</feature>
<dbReference type="Gene3D" id="3.30.1120.90">
    <property type="entry name" value="Nucleosome assembly protein"/>
    <property type="match status" value="1"/>
</dbReference>
<feature type="compositionally biased region" description="Polar residues" evidence="3">
    <location>
        <begin position="452"/>
        <end position="463"/>
    </location>
</feature>
<proteinExistence type="inferred from homology"/>
<reference evidence="4" key="1">
    <citation type="submission" date="2020-11" db="EMBL/GenBank/DDBJ databases">
        <authorList>
            <person name="Tran Van P."/>
        </authorList>
    </citation>
    <scope>NUCLEOTIDE SEQUENCE</scope>
</reference>
<dbReference type="Pfam" id="PF00956">
    <property type="entry name" value="NAP"/>
    <property type="match status" value="1"/>
</dbReference>
<sequence length="463" mass="53468">MADPERVGDATDDVEDMEDEEETTGVDLTAQILRRPDVLAAIQGRLHAEMLESLPPSVKRRMKALKKIQLQATHIEARFYEEVHRLECKYHKEYSPLYQKVNHLFIPTTVAEIWRSQIISGLYEPTEEEADWDSDQEKDEEQLSSDLKTKVKIEDVAKKDENAEINKNQGDNAKGIPDFWLVIFKNVQMLAEMVQEHDEPILKHLIDIQVLFLESNPMGFVLEFHFSPNEYFSNSVLTKEYEMKCTPDDNDPFSFEGLVQGMVICFGGETYLNEGVCLQGCMIDWKKGKNVTVKTIKKKQKHKSRGSVRTVTKTVQNDSFFNFFSPPAMPEDPEAEMDEDTQNLLTTDFEIGHYIRERIVPRAILYFTGTYRELFLGPSSTLQVRTENYSSGHPLLYRYVQRIVPRAILYFTGEALEDEDFEEEEEGEEGEEEEDDEEDTDYSPNKALPKLPNNTNPNDCKQQ</sequence>
<dbReference type="InterPro" id="IPR037231">
    <property type="entry name" value="NAP-like_sf"/>
</dbReference>
<dbReference type="GO" id="GO:0005634">
    <property type="term" value="C:nucleus"/>
    <property type="evidence" value="ECO:0007669"/>
    <property type="project" value="InterPro"/>
</dbReference>